<gene>
    <name evidence="6" type="ORF">HannXRQ_Chr11g0344471</name>
</gene>
<dbReference type="Pfam" id="PF13639">
    <property type="entry name" value="zf-RING_2"/>
    <property type="match status" value="1"/>
</dbReference>
<evidence type="ECO:0000256" key="4">
    <source>
        <dbReference type="PROSITE-ProRule" id="PRU00175"/>
    </source>
</evidence>
<dbReference type="Gene3D" id="3.30.40.10">
    <property type="entry name" value="Zinc/RING finger domain, C3HC4 (zinc finger)"/>
    <property type="match status" value="1"/>
</dbReference>
<dbReference type="InParanoid" id="A0A251TC13"/>
<evidence type="ECO:0000313" key="6">
    <source>
        <dbReference type="EMBL" id="OTG08685.1"/>
    </source>
</evidence>
<dbReference type="PANTHER" id="PTHR45931:SF3">
    <property type="entry name" value="RING ZINC FINGER-CONTAINING PROTEIN"/>
    <property type="match status" value="1"/>
</dbReference>
<keyword evidence="1" id="KW-0479">Metal-binding</keyword>
<evidence type="ECO:0000256" key="3">
    <source>
        <dbReference type="ARBA" id="ARBA00022833"/>
    </source>
</evidence>
<accession>A0A251TC13</accession>
<sequence length="118" mass="13745">MMERKQFTSENSYLRSPATAACTVCMDSLSDGDKITQPPCHHYFHRECIKGWLSCNKTCPNCRRVVLVQKKKPMSRGMGHQLVMGHIRVSYVCYRRPRGLWVYQLMELIVALFFNGDR</sequence>
<dbReference type="SUPFAM" id="SSF57850">
    <property type="entry name" value="RING/U-box"/>
    <property type="match status" value="1"/>
</dbReference>
<dbReference type="Proteomes" id="UP000215914">
    <property type="component" value="Chromosome 11"/>
</dbReference>
<dbReference type="SMART" id="SM00184">
    <property type="entry name" value="RING"/>
    <property type="match status" value="1"/>
</dbReference>
<feature type="domain" description="RING-type" evidence="5">
    <location>
        <begin position="22"/>
        <end position="63"/>
    </location>
</feature>
<keyword evidence="7" id="KW-1185">Reference proteome</keyword>
<name>A0A251TC13_HELAN</name>
<evidence type="ECO:0000256" key="1">
    <source>
        <dbReference type="ARBA" id="ARBA00022723"/>
    </source>
</evidence>
<dbReference type="GO" id="GO:0008270">
    <property type="term" value="F:zinc ion binding"/>
    <property type="evidence" value="ECO:0007669"/>
    <property type="project" value="UniProtKB-KW"/>
</dbReference>
<keyword evidence="3" id="KW-0862">Zinc</keyword>
<protein>
    <submittedName>
        <fullName evidence="6">Putative zinc finger, RING/FYVE/PHD-type</fullName>
    </submittedName>
</protein>
<evidence type="ECO:0000256" key="2">
    <source>
        <dbReference type="ARBA" id="ARBA00022771"/>
    </source>
</evidence>
<dbReference type="AlphaFoldDB" id="A0A251TC13"/>
<dbReference type="PANTHER" id="PTHR45931">
    <property type="entry name" value="SI:CH211-59O9.10"/>
    <property type="match status" value="1"/>
</dbReference>
<keyword evidence="2 4" id="KW-0863">Zinc-finger</keyword>
<dbReference type="EMBL" id="CM007900">
    <property type="protein sequence ID" value="OTG08685.1"/>
    <property type="molecule type" value="Genomic_DNA"/>
</dbReference>
<proteinExistence type="predicted"/>
<dbReference type="InterPro" id="IPR001841">
    <property type="entry name" value="Znf_RING"/>
</dbReference>
<dbReference type="PROSITE" id="PS50089">
    <property type="entry name" value="ZF_RING_2"/>
    <property type="match status" value="1"/>
</dbReference>
<dbReference type="InterPro" id="IPR051834">
    <property type="entry name" value="RING_finger_E3_ligase"/>
</dbReference>
<evidence type="ECO:0000259" key="5">
    <source>
        <dbReference type="PROSITE" id="PS50089"/>
    </source>
</evidence>
<dbReference type="InterPro" id="IPR013083">
    <property type="entry name" value="Znf_RING/FYVE/PHD"/>
</dbReference>
<reference evidence="7" key="1">
    <citation type="journal article" date="2017" name="Nature">
        <title>The sunflower genome provides insights into oil metabolism, flowering and Asterid evolution.</title>
        <authorList>
            <person name="Badouin H."/>
            <person name="Gouzy J."/>
            <person name="Grassa C.J."/>
            <person name="Murat F."/>
            <person name="Staton S.E."/>
            <person name="Cottret L."/>
            <person name="Lelandais-Briere C."/>
            <person name="Owens G.L."/>
            <person name="Carrere S."/>
            <person name="Mayjonade B."/>
            <person name="Legrand L."/>
            <person name="Gill N."/>
            <person name="Kane N.C."/>
            <person name="Bowers J.E."/>
            <person name="Hubner S."/>
            <person name="Bellec A."/>
            <person name="Berard A."/>
            <person name="Berges H."/>
            <person name="Blanchet N."/>
            <person name="Boniface M.C."/>
            <person name="Brunel D."/>
            <person name="Catrice O."/>
            <person name="Chaidir N."/>
            <person name="Claudel C."/>
            <person name="Donnadieu C."/>
            <person name="Faraut T."/>
            <person name="Fievet G."/>
            <person name="Helmstetter N."/>
            <person name="King M."/>
            <person name="Knapp S.J."/>
            <person name="Lai Z."/>
            <person name="Le Paslier M.C."/>
            <person name="Lippi Y."/>
            <person name="Lorenzon L."/>
            <person name="Mandel J.R."/>
            <person name="Marage G."/>
            <person name="Marchand G."/>
            <person name="Marquand E."/>
            <person name="Bret-Mestries E."/>
            <person name="Morien E."/>
            <person name="Nambeesan S."/>
            <person name="Nguyen T."/>
            <person name="Pegot-Espagnet P."/>
            <person name="Pouilly N."/>
            <person name="Raftis F."/>
            <person name="Sallet E."/>
            <person name="Schiex T."/>
            <person name="Thomas J."/>
            <person name="Vandecasteele C."/>
            <person name="Vares D."/>
            <person name="Vear F."/>
            <person name="Vautrin S."/>
            <person name="Crespi M."/>
            <person name="Mangin B."/>
            <person name="Burke J.M."/>
            <person name="Salse J."/>
            <person name="Munos S."/>
            <person name="Vincourt P."/>
            <person name="Rieseberg L.H."/>
            <person name="Langlade N.B."/>
        </authorList>
    </citation>
    <scope>NUCLEOTIDE SEQUENCE [LARGE SCALE GENOMIC DNA]</scope>
    <source>
        <strain evidence="7">cv. SF193</strain>
    </source>
</reference>
<organism evidence="6 7">
    <name type="scientific">Helianthus annuus</name>
    <name type="common">Common sunflower</name>
    <dbReference type="NCBI Taxonomy" id="4232"/>
    <lineage>
        <taxon>Eukaryota</taxon>
        <taxon>Viridiplantae</taxon>
        <taxon>Streptophyta</taxon>
        <taxon>Embryophyta</taxon>
        <taxon>Tracheophyta</taxon>
        <taxon>Spermatophyta</taxon>
        <taxon>Magnoliopsida</taxon>
        <taxon>eudicotyledons</taxon>
        <taxon>Gunneridae</taxon>
        <taxon>Pentapetalae</taxon>
        <taxon>asterids</taxon>
        <taxon>campanulids</taxon>
        <taxon>Asterales</taxon>
        <taxon>Asteraceae</taxon>
        <taxon>Asteroideae</taxon>
        <taxon>Heliantheae alliance</taxon>
        <taxon>Heliantheae</taxon>
        <taxon>Helianthus</taxon>
    </lineage>
</organism>
<dbReference type="OMA" id="WNQSING"/>
<evidence type="ECO:0000313" key="7">
    <source>
        <dbReference type="Proteomes" id="UP000215914"/>
    </source>
</evidence>